<dbReference type="GO" id="GO:0003723">
    <property type="term" value="F:RNA binding"/>
    <property type="evidence" value="ECO:0007669"/>
    <property type="project" value="TreeGrafter"/>
</dbReference>
<proteinExistence type="inferred from homology"/>
<sequence length="301" mass="30508">MADLPIWLPTTGFGGTTTTSSSLFGTPTTGTSLFGSKPATGGGLFGAATTTSPFGQTQQTGTGLFGAKPATTFGTQPTSLFGGSSFNTATTTVSPFSFGSSPAAGSTLFGQPQSTFSSFGGFQQPATSTTSTGLFGAKPATSGFGGFGTTTTSATPFGTQQGGGLFGAKPATGGLFGTSTATTVFGSTQQAAIGSATPAAPIVLGANVTQSLIENAMIEAQLASSPYGDNPLLKLLPSKSQEKTNIPNPVRYVLNGCCYHSASSLFFAYKFIVCCRRSFSSHVKILTEHGKTSCFFLIFCK</sequence>
<evidence type="ECO:0000313" key="3">
    <source>
        <dbReference type="Proteomes" id="UP000271098"/>
    </source>
</evidence>
<dbReference type="WBParaSite" id="GPUH_0000212101-mRNA-1">
    <property type="protein sequence ID" value="GPUH_0000212101-mRNA-1"/>
    <property type="gene ID" value="GPUH_0000212101"/>
</dbReference>
<organism evidence="4">
    <name type="scientific">Gongylonema pulchrum</name>
    <dbReference type="NCBI Taxonomy" id="637853"/>
    <lineage>
        <taxon>Eukaryota</taxon>
        <taxon>Metazoa</taxon>
        <taxon>Ecdysozoa</taxon>
        <taxon>Nematoda</taxon>
        <taxon>Chromadorea</taxon>
        <taxon>Rhabditida</taxon>
        <taxon>Spirurina</taxon>
        <taxon>Spiruromorpha</taxon>
        <taxon>Spiruroidea</taxon>
        <taxon>Gongylonematidae</taxon>
        <taxon>Gongylonema</taxon>
    </lineage>
</organism>
<dbReference type="GO" id="GO:0034398">
    <property type="term" value="P:telomere tethering at nuclear periphery"/>
    <property type="evidence" value="ECO:0007669"/>
    <property type="project" value="TreeGrafter"/>
</dbReference>
<dbReference type="InterPro" id="IPR037665">
    <property type="entry name" value="Nucleoporin_S59-like"/>
</dbReference>
<dbReference type="GO" id="GO:0006405">
    <property type="term" value="P:RNA export from nucleus"/>
    <property type="evidence" value="ECO:0007669"/>
    <property type="project" value="TreeGrafter"/>
</dbReference>
<name>A0A183D075_9BILA</name>
<reference evidence="2 3" key="2">
    <citation type="submission" date="2018-11" db="EMBL/GenBank/DDBJ databases">
        <authorList>
            <consortium name="Pathogen Informatics"/>
        </authorList>
    </citation>
    <scope>NUCLEOTIDE SEQUENCE [LARGE SCALE GENOMIC DNA]</scope>
</reference>
<dbReference type="AlphaFoldDB" id="A0A183D075"/>
<protein>
    <submittedName>
        <fullName evidence="4">Nucleoporin Nup98</fullName>
    </submittedName>
</protein>
<evidence type="ECO:0000313" key="2">
    <source>
        <dbReference type="EMBL" id="VDK32307.1"/>
    </source>
</evidence>
<dbReference type="GO" id="GO:0008139">
    <property type="term" value="F:nuclear localization sequence binding"/>
    <property type="evidence" value="ECO:0007669"/>
    <property type="project" value="TreeGrafter"/>
</dbReference>
<comment type="similarity">
    <text evidence="1">Belongs to the nucleoporin GLFG family.</text>
</comment>
<dbReference type="GO" id="GO:0000973">
    <property type="term" value="P:post-transcriptional tethering of RNA polymerase II gene DNA at nuclear periphery"/>
    <property type="evidence" value="ECO:0007669"/>
    <property type="project" value="TreeGrafter"/>
</dbReference>
<dbReference type="Proteomes" id="UP000271098">
    <property type="component" value="Unassembled WGS sequence"/>
</dbReference>
<dbReference type="PANTHER" id="PTHR23198:SF6">
    <property type="entry name" value="NUCLEAR PORE COMPLEX PROTEIN NUP98-NUP96"/>
    <property type="match status" value="1"/>
</dbReference>
<dbReference type="GO" id="GO:0044614">
    <property type="term" value="C:nuclear pore cytoplasmic filaments"/>
    <property type="evidence" value="ECO:0007669"/>
    <property type="project" value="TreeGrafter"/>
</dbReference>
<evidence type="ECO:0000256" key="1">
    <source>
        <dbReference type="ARBA" id="ARBA00008926"/>
    </source>
</evidence>
<dbReference type="GO" id="GO:0017056">
    <property type="term" value="F:structural constituent of nuclear pore"/>
    <property type="evidence" value="ECO:0007669"/>
    <property type="project" value="TreeGrafter"/>
</dbReference>
<dbReference type="PANTHER" id="PTHR23198">
    <property type="entry name" value="NUCLEOPORIN"/>
    <property type="match status" value="1"/>
</dbReference>
<dbReference type="InterPro" id="IPR025574">
    <property type="entry name" value="Nucleoporin_FG_rpt"/>
</dbReference>
<dbReference type="Pfam" id="PF13634">
    <property type="entry name" value="Nucleoporin_FG"/>
    <property type="match status" value="2"/>
</dbReference>
<dbReference type="GO" id="GO:0006606">
    <property type="term" value="P:protein import into nucleus"/>
    <property type="evidence" value="ECO:0007669"/>
    <property type="project" value="TreeGrafter"/>
</dbReference>
<keyword evidence="3" id="KW-1185">Reference proteome</keyword>
<evidence type="ECO:0000313" key="4">
    <source>
        <dbReference type="WBParaSite" id="GPUH_0000212101-mRNA-1"/>
    </source>
</evidence>
<accession>A0A183D075</accession>
<dbReference type="EMBL" id="UYRT01002989">
    <property type="protein sequence ID" value="VDK32307.1"/>
    <property type="molecule type" value="Genomic_DNA"/>
</dbReference>
<gene>
    <name evidence="2" type="ORF">GPUH_LOCUS2116</name>
</gene>
<reference evidence="4" key="1">
    <citation type="submission" date="2016-06" db="UniProtKB">
        <authorList>
            <consortium name="WormBaseParasite"/>
        </authorList>
    </citation>
    <scope>IDENTIFICATION</scope>
</reference>